<dbReference type="InterPro" id="IPR011083">
    <property type="entry name" value="Phage_tail_collar_dom"/>
</dbReference>
<proteinExistence type="predicted"/>
<name>A0A5S3UQQ3_9GAMM</name>
<dbReference type="SUPFAM" id="SSF88874">
    <property type="entry name" value="Receptor-binding domain of short tail fibre protein gp12"/>
    <property type="match status" value="1"/>
</dbReference>
<dbReference type="Gene3D" id="3.90.1340.10">
    <property type="entry name" value="Phage tail collar domain"/>
    <property type="match status" value="1"/>
</dbReference>
<protein>
    <submittedName>
        <fullName evidence="2">Phage tail protein</fullName>
    </submittedName>
</protein>
<evidence type="ECO:0000313" key="3">
    <source>
        <dbReference type="Proteomes" id="UP000305729"/>
    </source>
</evidence>
<accession>A0A5S3UQQ3</accession>
<evidence type="ECO:0000313" key="2">
    <source>
        <dbReference type="EMBL" id="QPB82200.1"/>
    </source>
</evidence>
<sequence>MAADAFIGEMMPFTGIFAVRQFAECGGQLISISQYSAAYAILGTYYGGDGRSTFAMPDLRGRSPVSYGQGPGLSHYPVGSKGGSETVKLTTAHLPAHSHTATASVGISSTATSTLSVASNNANSPVPTAAAYLGKPQDSSFFVPSAFEAEQLVEIQGPEVQVQSVIDNATVTVDNTGLGQEVGLLSPFTTINWQMCLNGLFPSRA</sequence>
<gene>
    <name evidence="2" type="ORF">CWC22_003910</name>
</gene>
<dbReference type="EMBL" id="CP045429">
    <property type="protein sequence ID" value="QPB82200.1"/>
    <property type="molecule type" value="Genomic_DNA"/>
</dbReference>
<dbReference type="RefSeq" id="WP_138539668.1">
    <property type="nucleotide sequence ID" value="NZ_CP045429.1"/>
</dbReference>
<feature type="domain" description="Phage tail collar" evidence="1">
    <location>
        <begin position="8"/>
        <end position="64"/>
    </location>
</feature>
<dbReference type="AlphaFoldDB" id="A0A5S3UQQ3"/>
<dbReference type="InterPro" id="IPR037053">
    <property type="entry name" value="Phage_tail_collar_dom_sf"/>
</dbReference>
<dbReference type="Proteomes" id="UP000305729">
    <property type="component" value="Chromosome 1"/>
</dbReference>
<organism evidence="2 3">
    <name type="scientific">Pseudoalteromonas rubra</name>
    <dbReference type="NCBI Taxonomy" id="43658"/>
    <lineage>
        <taxon>Bacteria</taxon>
        <taxon>Pseudomonadati</taxon>
        <taxon>Pseudomonadota</taxon>
        <taxon>Gammaproteobacteria</taxon>
        <taxon>Alteromonadales</taxon>
        <taxon>Pseudoalteromonadaceae</taxon>
        <taxon>Pseudoalteromonas</taxon>
    </lineage>
</organism>
<evidence type="ECO:0000259" key="1">
    <source>
        <dbReference type="Pfam" id="PF07484"/>
    </source>
</evidence>
<dbReference type="Pfam" id="PF07484">
    <property type="entry name" value="Collar"/>
    <property type="match status" value="1"/>
</dbReference>
<reference evidence="2 3" key="1">
    <citation type="submission" date="2019-10" db="EMBL/GenBank/DDBJ databases">
        <title>Pseudoalteromonas rubra S4059.</title>
        <authorList>
            <person name="Paulsen S."/>
            <person name="Wang X."/>
        </authorList>
    </citation>
    <scope>NUCLEOTIDE SEQUENCE [LARGE SCALE GENOMIC DNA]</scope>
    <source>
        <strain evidence="2 3">S4059</strain>
    </source>
</reference>